<keyword evidence="2" id="KW-0812">Transmembrane</keyword>
<proteinExistence type="predicted"/>
<evidence type="ECO:0000313" key="3">
    <source>
        <dbReference type="Proteomes" id="UP000504633"/>
    </source>
</evidence>
<sequence>MIYYLLQAVSTAIFGTVATVWLIEETLINLMMTSFLMVLRVACHPLMVLPTTFGVYFLIRKVWLRRRQVDGETSVIMGQRSTIRSPRIGSFRSIGSISSRSNDSCDYEDDEIRGSLRS</sequence>
<dbReference type="OrthoDB" id="7843627at2759"/>
<evidence type="ECO:0000256" key="1">
    <source>
        <dbReference type="SAM" id="MobiDB-lite"/>
    </source>
</evidence>
<accession>A0A6J1LU13</accession>
<organism evidence="3 4">
    <name type="scientific">Drosophila hydei</name>
    <name type="common">Fruit fly</name>
    <dbReference type="NCBI Taxonomy" id="7224"/>
    <lineage>
        <taxon>Eukaryota</taxon>
        <taxon>Metazoa</taxon>
        <taxon>Ecdysozoa</taxon>
        <taxon>Arthropoda</taxon>
        <taxon>Hexapoda</taxon>
        <taxon>Insecta</taxon>
        <taxon>Pterygota</taxon>
        <taxon>Neoptera</taxon>
        <taxon>Endopterygota</taxon>
        <taxon>Diptera</taxon>
        <taxon>Brachycera</taxon>
        <taxon>Muscomorpha</taxon>
        <taxon>Ephydroidea</taxon>
        <taxon>Drosophilidae</taxon>
        <taxon>Drosophila</taxon>
    </lineage>
</organism>
<evidence type="ECO:0000313" key="4">
    <source>
        <dbReference type="RefSeq" id="XP_023167338.1"/>
    </source>
</evidence>
<reference evidence="4" key="1">
    <citation type="submission" date="2025-08" db="UniProtKB">
        <authorList>
            <consortium name="RefSeq"/>
        </authorList>
    </citation>
    <scope>IDENTIFICATION</scope>
    <source>
        <strain evidence="4">15085-1641.00</strain>
        <tissue evidence="4">Whole body</tissue>
    </source>
</reference>
<feature type="region of interest" description="Disordered" evidence="1">
    <location>
        <begin position="92"/>
        <end position="118"/>
    </location>
</feature>
<feature type="transmembrane region" description="Helical" evidence="2">
    <location>
        <begin position="35"/>
        <end position="59"/>
    </location>
</feature>
<gene>
    <name evidence="4" type="primary">LOC111597052</name>
</gene>
<feature type="transmembrane region" description="Helical" evidence="2">
    <location>
        <begin position="5"/>
        <end position="23"/>
    </location>
</feature>
<dbReference type="AlphaFoldDB" id="A0A6J1LU13"/>
<keyword evidence="3" id="KW-1185">Reference proteome</keyword>
<dbReference type="KEGG" id="dhe:111597052"/>
<dbReference type="Proteomes" id="UP000504633">
    <property type="component" value="Unplaced"/>
</dbReference>
<dbReference type="RefSeq" id="XP_023167338.1">
    <property type="nucleotide sequence ID" value="XM_023311570.2"/>
</dbReference>
<dbReference type="OMA" id="WLIEESL"/>
<name>A0A6J1LU13_DROHY</name>
<protein>
    <submittedName>
        <fullName evidence="4">Uncharacterized protein LOC111597052</fullName>
    </submittedName>
</protein>
<dbReference type="GeneID" id="111597052"/>
<keyword evidence="2" id="KW-0472">Membrane</keyword>
<keyword evidence="2" id="KW-1133">Transmembrane helix</keyword>
<evidence type="ECO:0000256" key="2">
    <source>
        <dbReference type="SAM" id="Phobius"/>
    </source>
</evidence>
<feature type="compositionally biased region" description="Low complexity" evidence="1">
    <location>
        <begin position="92"/>
        <end position="101"/>
    </location>
</feature>